<evidence type="ECO:0000313" key="4">
    <source>
        <dbReference type="Proteomes" id="UP000095743"/>
    </source>
</evidence>
<dbReference type="Pfam" id="PF20379">
    <property type="entry name" value="DUF6674"/>
    <property type="match status" value="1"/>
</dbReference>
<dbReference type="EMBL" id="CP017269">
    <property type="protein sequence ID" value="AOT68775.1"/>
    <property type="molecule type" value="Genomic_DNA"/>
</dbReference>
<reference evidence="3 4" key="1">
    <citation type="submission" date="2016-09" db="EMBL/GenBank/DDBJ databases">
        <title>Genomic analysis reveals versatility of anaerobic energy metabolism of Geosporobacter ferrireducens IRF9 of phylum Firmicutes.</title>
        <authorList>
            <person name="Kim S.-J."/>
        </authorList>
    </citation>
    <scope>NUCLEOTIDE SEQUENCE [LARGE SCALE GENOMIC DNA]</scope>
    <source>
        <strain evidence="3 4">IRF9</strain>
    </source>
</reference>
<dbReference type="OrthoDB" id="1856599at2"/>
<evidence type="ECO:0000256" key="2">
    <source>
        <dbReference type="SAM" id="MobiDB-lite"/>
    </source>
</evidence>
<feature type="compositionally biased region" description="Basic and acidic residues" evidence="2">
    <location>
        <begin position="225"/>
        <end position="244"/>
    </location>
</feature>
<keyword evidence="1" id="KW-0175">Coiled coil</keyword>
<feature type="coiled-coil region" evidence="1">
    <location>
        <begin position="41"/>
        <end position="101"/>
    </location>
</feature>
<dbReference type="Proteomes" id="UP000095743">
    <property type="component" value="Chromosome"/>
</dbReference>
<dbReference type="KEGG" id="gfe:Gferi_03800"/>
<protein>
    <submittedName>
        <fullName evidence="3">Uncharacterized protein</fullName>
    </submittedName>
</protein>
<dbReference type="STRING" id="1424294.Gferi_03800"/>
<evidence type="ECO:0000313" key="3">
    <source>
        <dbReference type="EMBL" id="AOT68775.1"/>
    </source>
</evidence>
<dbReference type="AlphaFoldDB" id="A0A1D8GCZ5"/>
<organism evidence="3 4">
    <name type="scientific">Geosporobacter ferrireducens</name>
    <dbReference type="NCBI Taxonomy" id="1424294"/>
    <lineage>
        <taxon>Bacteria</taxon>
        <taxon>Bacillati</taxon>
        <taxon>Bacillota</taxon>
        <taxon>Clostridia</taxon>
        <taxon>Peptostreptococcales</taxon>
        <taxon>Thermotaleaceae</taxon>
        <taxon>Geosporobacter</taxon>
    </lineage>
</organism>
<name>A0A1D8GCZ5_9FIRM</name>
<accession>A0A1D8GCZ5</accession>
<dbReference type="InterPro" id="IPR046656">
    <property type="entry name" value="DUF6674"/>
</dbReference>
<keyword evidence="4" id="KW-1185">Reference proteome</keyword>
<sequence>MNDTTTQSAPLLENEHVKELLAILKENSVSSKDFLDVIGYVGAMERQLDAAVGELSAMRRELADMREEKNHPVRTSLQKAIQALENKITETRERLEAVKAGIVEGCKNAVAAFKEKGIAALDGLASFFHIRQGLEKVQESMDRNIHYDEQSMKKIAAVSTEYHEIGKHVKNMGRAIQGKESIQEAKPMGRLAKLIQAPYKLDQACSAAIKRQAASALNSLGKLEQRAVRHRETQKEAGKSEKKPSVLKNLQAFKEQAAQTAQNAPAPQRKKAEVSL</sequence>
<dbReference type="RefSeq" id="WP_069974342.1">
    <property type="nucleotide sequence ID" value="NZ_CP017269.1"/>
</dbReference>
<feature type="region of interest" description="Disordered" evidence="2">
    <location>
        <begin position="225"/>
        <end position="276"/>
    </location>
</feature>
<gene>
    <name evidence="3" type="ORF">Gferi_03800</name>
</gene>
<proteinExistence type="predicted"/>
<feature type="compositionally biased region" description="Low complexity" evidence="2">
    <location>
        <begin position="256"/>
        <end position="267"/>
    </location>
</feature>
<evidence type="ECO:0000256" key="1">
    <source>
        <dbReference type="SAM" id="Coils"/>
    </source>
</evidence>